<keyword evidence="3 7" id="KW-0479">Metal-binding</keyword>
<dbReference type="RefSeq" id="WP_193113498.1">
    <property type="nucleotide sequence ID" value="NZ_CP041165.1"/>
</dbReference>
<dbReference type="InterPro" id="IPR009056">
    <property type="entry name" value="Cyt_c-like_dom"/>
</dbReference>
<dbReference type="PROSITE" id="PS51007">
    <property type="entry name" value="CYTC"/>
    <property type="match status" value="2"/>
</dbReference>
<keyword evidence="5" id="KW-0560">Oxidoreductase</keyword>
<evidence type="ECO:0000313" key="9">
    <source>
        <dbReference type="EMBL" id="QOP42177.1"/>
    </source>
</evidence>
<dbReference type="GO" id="GO:0009055">
    <property type="term" value="F:electron transfer activity"/>
    <property type="evidence" value="ECO:0007669"/>
    <property type="project" value="InterPro"/>
</dbReference>
<dbReference type="GO" id="GO:0030313">
    <property type="term" value="C:cell envelope"/>
    <property type="evidence" value="ECO:0007669"/>
    <property type="project" value="UniProtKB-SubCell"/>
</dbReference>
<evidence type="ECO:0000256" key="4">
    <source>
        <dbReference type="ARBA" id="ARBA00022729"/>
    </source>
</evidence>
<feature type="domain" description="Cytochrome c" evidence="8">
    <location>
        <begin position="33"/>
        <end position="161"/>
    </location>
</feature>
<evidence type="ECO:0000256" key="6">
    <source>
        <dbReference type="ARBA" id="ARBA00023004"/>
    </source>
</evidence>
<accession>A0A7M1AXI5</accession>
<keyword evidence="6 7" id="KW-0408">Iron</keyword>
<comment type="subcellular location">
    <subcellularLocation>
        <location evidence="1">Cell envelope</location>
    </subcellularLocation>
</comment>
<evidence type="ECO:0000256" key="2">
    <source>
        <dbReference type="ARBA" id="ARBA00022617"/>
    </source>
</evidence>
<dbReference type="AlphaFoldDB" id="A0A7M1AXI5"/>
<evidence type="ECO:0000259" key="8">
    <source>
        <dbReference type="PROSITE" id="PS51007"/>
    </source>
</evidence>
<protein>
    <submittedName>
        <fullName evidence="9">Methylamine utilization protein MauG</fullName>
    </submittedName>
</protein>
<reference evidence="9 10" key="1">
    <citation type="submission" date="2019-06" db="EMBL/GenBank/DDBJ databases">
        <title>Sulfurimonas gotlandica sp. nov., a chemoautotrophic and psychrotolerant epsilonproteobacterium isolated from a pelagic redoxcline, and an emended description of the genus Sulfurimonas.</title>
        <authorList>
            <person name="Wang S."/>
            <person name="Jiang L."/>
            <person name="Shao Z."/>
        </authorList>
    </citation>
    <scope>NUCLEOTIDE SEQUENCE [LARGE SCALE GENOMIC DNA]</scope>
    <source>
        <strain evidence="9 10">B2</strain>
    </source>
</reference>
<evidence type="ECO:0000313" key="10">
    <source>
        <dbReference type="Proteomes" id="UP000593910"/>
    </source>
</evidence>
<sequence length="411" mass="45164">MKYSVVLLSAATFVLSGCGGGGGEQIPAQQSITKEELGAQLFFDQNLSLNRGTSCATCHDPEHGFVDARFAEDGVDQSIFVHGAFSVGDDGLSLGGRNAPTAAYAQFSPEFSQQNGVYIGGQFHDGRAATLKVQAGGPPLDGAEMMMSDKSAVIDRIKENTQYLEAFETLYGADIFDDVNSSYEAMREAIGKFEKTELFAPFDSKYDRFLECKENGGLTSECYEADNWSDAEILGYSLFFSENNTNCALCHTLNSQSEASKHELFTNYEFENIGTPRNVTAMERRAELGLQDANATFLGLGGTVNDPAHYGKTKVPTLRNVAITAPYMSNGVFQNLRTVLEFYDHMAGQGDHPINPETFEPWDANDYNATINHEKLSDTKALSDEKIRALEAFLRTLTDKRYEHLLEPLAP</sequence>
<dbReference type="GO" id="GO:0004130">
    <property type="term" value="F:cytochrome-c peroxidase activity"/>
    <property type="evidence" value="ECO:0007669"/>
    <property type="project" value="TreeGrafter"/>
</dbReference>
<dbReference type="InterPro" id="IPR036909">
    <property type="entry name" value="Cyt_c-like_dom_sf"/>
</dbReference>
<dbReference type="InterPro" id="IPR004852">
    <property type="entry name" value="Di-haem_cyt_c_peroxidsae"/>
</dbReference>
<evidence type="ECO:0000256" key="5">
    <source>
        <dbReference type="ARBA" id="ARBA00023002"/>
    </source>
</evidence>
<gene>
    <name evidence="9" type="ORF">FJR03_10690</name>
</gene>
<dbReference type="PROSITE" id="PS51257">
    <property type="entry name" value="PROKAR_LIPOPROTEIN"/>
    <property type="match status" value="1"/>
</dbReference>
<proteinExistence type="predicted"/>
<dbReference type="SUPFAM" id="SSF46626">
    <property type="entry name" value="Cytochrome c"/>
    <property type="match status" value="2"/>
</dbReference>
<dbReference type="GO" id="GO:0046872">
    <property type="term" value="F:metal ion binding"/>
    <property type="evidence" value="ECO:0007669"/>
    <property type="project" value="UniProtKB-KW"/>
</dbReference>
<dbReference type="GO" id="GO:0020037">
    <property type="term" value="F:heme binding"/>
    <property type="evidence" value="ECO:0007669"/>
    <property type="project" value="InterPro"/>
</dbReference>
<dbReference type="Proteomes" id="UP000593910">
    <property type="component" value="Chromosome"/>
</dbReference>
<dbReference type="InterPro" id="IPR051395">
    <property type="entry name" value="Cytochrome_c_Peroxidase/MauG"/>
</dbReference>
<dbReference type="KEGG" id="smax:FJR03_10690"/>
<name>A0A7M1AXI5_9BACT</name>
<keyword evidence="2 7" id="KW-0349">Heme</keyword>
<dbReference type="PANTHER" id="PTHR30600:SF10">
    <property type="entry name" value="BLL6722 PROTEIN"/>
    <property type="match status" value="1"/>
</dbReference>
<dbReference type="PANTHER" id="PTHR30600">
    <property type="entry name" value="CYTOCHROME C PEROXIDASE-RELATED"/>
    <property type="match status" value="1"/>
</dbReference>
<keyword evidence="4" id="KW-0732">Signal</keyword>
<feature type="domain" description="Cytochrome c" evidence="8">
    <location>
        <begin position="230"/>
        <end position="398"/>
    </location>
</feature>
<dbReference type="Pfam" id="PF03150">
    <property type="entry name" value="CCP_MauG"/>
    <property type="match status" value="1"/>
</dbReference>
<evidence type="ECO:0000256" key="3">
    <source>
        <dbReference type="ARBA" id="ARBA00022723"/>
    </source>
</evidence>
<keyword evidence="10" id="KW-1185">Reference proteome</keyword>
<organism evidence="9 10">
    <name type="scientific">Sulfurimonas marina</name>
    <dbReference type="NCBI Taxonomy" id="2590551"/>
    <lineage>
        <taxon>Bacteria</taxon>
        <taxon>Pseudomonadati</taxon>
        <taxon>Campylobacterota</taxon>
        <taxon>Epsilonproteobacteria</taxon>
        <taxon>Campylobacterales</taxon>
        <taxon>Sulfurimonadaceae</taxon>
        <taxon>Sulfurimonas</taxon>
    </lineage>
</organism>
<dbReference type="EMBL" id="CP041165">
    <property type="protein sequence ID" value="QOP42177.1"/>
    <property type="molecule type" value="Genomic_DNA"/>
</dbReference>
<dbReference type="Gene3D" id="1.10.760.10">
    <property type="entry name" value="Cytochrome c-like domain"/>
    <property type="match status" value="2"/>
</dbReference>
<evidence type="ECO:0000256" key="7">
    <source>
        <dbReference type="PROSITE-ProRule" id="PRU00433"/>
    </source>
</evidence>
<evidence type="ECO:0000256" key="1">
    <source>
        <dbReference type="ARBA" id="ARBA00004196"/>
    </source>
</evidence>